<dbReference type="CDD" id="cd02947">
    <property type="entry name" value="TRX_family"/>
    <property type="match status" value="1"/>
</dbReference>
<feature type="domain" description="Thioredoxin" evidence="2">
    <location>
        <begin position="148"/>
        <end position="290"/>
    </location>
</feature>
<dbReference type="InterPro" id="IPR013766">
    <property type="entry name" value="Thioredoxin_domain"/>
</dbReference>
<feature type="region of interest" description="Disordered" evidence="1">
    <location>
        <begin position="26"/>
        <end position="45"/>
    </location>
</feature>
<protein>
    <submittedName>
        <fullName evidence="3">Unannotated protein</fullName>
    </submittedName>
</protein>
<accession>A0A6J6MHF0</accession>
<dbReference type="PROSITE" id="PS51352">
    <property type="entry name" value="THIOREDOXIN_2"/>
    <property type="match status" value="1"/>
</dbReference>
<reference evidence="3" key="1">
    <citation type="submission" date="2020-05" db="EMBL/GenBank/DDBJ databases">
        <authorList>
            <person name="Chiriac C."/>
            <person name="Salcher M."/>
            <person name="Ghai R."/>
            <person name="Kavagutti S V."/>
        </authorList>
    </citation>
    <scope>NUCLEOTIDE SEQUENCE</scope>
</reference>
<proteinExistence type="predicted"/>
<dbReference type="EMBL" id="CAEZWM010000272">
    <property type="protein sequence ID" value="CAB4673650.1"/>
    <property type="molecule type" value="Genomic_DNA"/>
</dbReference>
<evidence type="ECO:0000259" key="2">
    <source>
        <dbReference type="PROSITE" id="PS51352"/>
    </source>
</evidence>
<organism evidence="3">
    <name type="scientific">freshwater metagenome</name>
    <dbReference type="NCBI Taxonomy" id="449393"/>
    <lineage>
        <taxon>unclassified sequences</taxon>
        <taxon>metagenomes</taxon>
        <taxon>ecological metagenomes</taxon>
    </lineage>
</organism>
<gene>
    <name evidence="3" type="ORF">UFOPK2242_01603</name>
</gene>
<dbReference type="SUPFAM" id="SSF52833">
    <property type="entry name" value="Thioredoxin-like"/>
    <property type="match status" value="1"/>
</dbReference>
<dbReference type="InterPro" id="IPR036249">
    <property type="entry name" value="Thioredoxin-like_sf"/>
</dbReference>
<sequence>MLTPELSRRAFIAAGGAVALVACTGTDSSKEQKPSSTSGQGAGKGGLQALRVSSDLYATATPQRFAFIFTLDGEFISEGDATLAVRPEGGTFGDDLPATLHSEGLPKGRGIYTLDLILKTDGIWEGRATLNGKSVKLFFQVLKKPLGPIPGGAAPEAPSPTAEATLGVDPICTRVPACALHAKSLDALIGKGRPVAVMFATPARCQTQFCGPVLDQLLEVQGDYSSQVDFVHVEIYESTEGTNLVSTISAWGIDSEPWFFTVSADGTVQERLDGAFATDEIRGALDRLIA</sequence>
<evidence type="ECO:0000313" key="3">
    <source>
        <dbReference type="EMBL" id="CAB4673650.1"/>
    </source>
</evidence>
<name>A0A6J6MHF0_9ZZZZ</name>
<evidence type="ECO:0000256" key="1">
    <source>
        <dbReference type="SAM" id="MobiDB-lite"/>
    </source>
</evidence>
<dbReference type="AlphaFoldDB" id="A0A6J6MHF0"/>